<evidence type="ECO:0000256" key="7">
    <source>
        <dbReference type="ARBA" id="ARBA00022723"/>
    </source>
</evidence>
<comment type="catalytic activity">
    <reaction evidence="12">
        <text>GTP + 4 H2O = 2,5-diamino-6-hydroxy-4-(5-phosphoribosylamino)-pyrimidine + formate + 2 phosphate + 3 H(+)</text>
        <dbReference type="Rhea" id="RHEA:23704"/>
        <dbReference type="ChEBI" id="CHEBI:15377"/>
        <dbReference type="ChEBI" id="CHEBI:15378"/>
        <dbReference type="ChEBI" id="CHEBI:15740"/>
        <dbReference type="ChEBI" id="CHEBI:37565"/>
        <dbReference type="ChEBI" id="CHEBI:43474"/>
        <dbReference type="ChEBI" id="CHEBI:58614"/>
        <dbReference type="EC" id="3.5.4.25"/>
    </reaction>
</comment>
<reference evidence="14" key="1">
    <citation type="journal article" date="2019" name="Sci. Rep.">
        <title>Draft genome of Tanacetum cinerariifolium, the natural source of mosquito coil.</title>
        <authorList>
            <person name="Yamashiro T."/>
            <person name="Shiraishi A."/>
            <person name="Satake H."/>
            <person name="Nakayama K."/>
        </authorList>
    </citation>
    <scope>NUCLEOTIDE SEQUENCE</scope>
</reference>
<dbReference type="UniPathway" id="UPA00275">
    <property type="reaction ID" value="UER00400"/>
</dbReference>
<dbReference type="GO" id="GO:0008686">
    <property type="term" value="F:3,4-dihydroxy-2-butanone-4-phosphate synthase activity"/>
    <property type="evidence" value="ECO:0007669"/>
    <property type="project" value="InterPro"/>
</dbReference>
<keyword evidence="9" id="KW-0378">Hydrolase</keyword>
<dbReference type="NCBIfam" id="NF001591">
    <property type="entry name" value="PRK00393.1"/>
    <property type="match status" value="1"/>
</dbReference>
<dbReference type="NCBIfam" id="TIGR00505">
    <property type="entry name" value="ribA"/>
    <property type="match status" value="1"/>
</dbReference>
<dbReference type="GO" id="GO:0046872">
    <property type="term" value="F:metal ion binding"/>
    <property type="evidence" value="ECO:0007669"/>
    <property type="project" value="UniProtKB-KW"/>
</dbReference>
<comment type="similarity">
    <text evidence="4">In the C-terminal section; belongs to the GTP cyclohydrolase II family.</text>
</comment>
<dbReference type="Gene3D" id="3.40.50.10990">
    <property type="entry name" value="GTP cyclohydrolase II"/>
    <property type="match status" value="1"/>
</dbReference>
<evidence type="ECO:0000256" key="4">
    <source>
        <dbReference type="ARBA" id="ARBA00008976"/>
    </source>
</evidence>
<comment type="caution">
    <text evidence="14">The sequence shown here is derived from an EMBL/GenBank/DDBJ whole genome shotgun (WGS) entry which is preliminary data.</text>
</comment>
<keyword evidence="7" id="KW-0479">Metal-binding</keyword>
<evidence type="ECO:0000256" key="8">
    <source>
        <dbReference type="ARBA" id="ARBA00022741"/>
    </source>
</evidence>
<protein>
    <recommendedName>
        <fullName evidence="5">GTP cyclohydrolase II</fullName>
        <ecNumber evidence="5">3.5.4.25</ecNumber>
    </recommendedName>
</protein>
<accession>A0A6L2P5H3</accession>
<evidence type="ECO:0000256" key="11">
    <source>
        <dbReference type="ARBA" id="ARBA00023134"/>
    </source>
</evidence>
<dbReference type="Pfam" id="PF00925">
    <property type="entry name" value="GTP_cyclohydro2"/>
    <property type="match status" value="1"/>
</dbReference>
<evidence type="ECO:0000256" key="5">
    <source>
        <dbReference type="ARBA" id="ARBA00012762"/>
    </source>
</evidence>
<gene>
    <name evidence="14" type="ORF">Tci_064520</name>
</gene>
<organism evidence="14">
    <name type="scientific">Tanacetum cinerariifolium</name>
    <name type="common">Dalmatian daisy</name>
    <name type="synonym">Chrysanthemum cinerariifolium</name>
    <dbReference type="NCBI Taxonomy" id="118510"/>
    <lineage>
        <taxon>Eukaryota</taxon>
        <taxon>Viridiplantae</taxon>
        <taxon>Streptophyta</taxon>
        <taxon>Embryophyta</taxon>
        <taxon>Tracheophyta</taxon>
        <taxon>Spermatophyta</taxon>
        <taxon>Magnoliopsida</taxon>
        <taxon>eudicotyledons</taxon>
        <taxon>Gunneridae</taxon>
        <taxon>Pentapetalae</taxon>
        <taxon>asterids</taxon>
        <taxon>campanulids</taxon>
        <taxon>Asterales</taxon>
        <taxon>Asteraceae</taxon>
        <taxon>Asteroideae</taxon>
        <taxon>Anthemideae</taxon>
        <taxon>Anthemidinae</taxon>
        <taxon>Tanacetum</taxon>
    </lineage>
</organism>
<dbReference type="GO" id="GO:0009231">
    <property type="term" value="P:riboflavin biosynthetic process"/>
    <property type="evidence" value="ECO:0007669"/>
    <property type="project" value="UniProtKB-UniPathway"/>
</dbReference>
<dbReference type="InterPro" id="IPR032677">
    <property type="entry name" value="GTP_cyclohydro_II"/>
</dbReference>
<dbReference type="EMBL" id="BKCJ010010652">
    <property type="protein sequence ID" value="GEU92542.1"/>
    <property type="molecule type" value="Genomic_DNA"/>
</dbReference>
<proteinExistence type="inferred from homology"/>
<name>A0A6L2P5H3_TANCI</name>
<dbReference type="SUPFAM" id="SSF55821">
    <property type="entry name" value="YrdC/RibB"/>
    <property type="match status" value="1"/>
</dbReference>
<dbReference type="EC" id="3.5.4.25" evidence="5"/>
<dbReference type="GO" id="GO:0005525">
    <property type="term" value="F:GTP binding"/>
    <property type="evidence" value="ECO:0007669"/>
    <property type="project" value="UniProtKB-KW"/>
</dbReference>
<evidence type="ECO:0000256" key="2">
    <source>
        <dbReference type="ARBA" id="ARBA00004853"/>
    </source>
</evidence>
<keyword evidence="8" id="KW-0547">Nucleotide-binding</keyword>
<feature type="non-terminal residue" evidence="14">
    <location>
        <position position="1"/>
    </location>
</feature>
<evidence type="ECO:0000256" key="9">
    <source>
        <dbReference type="ARBA" id="ARBA00022801"/>
    </source>
</evidence>
<evidence type="ECO:0000256" key="6">
    <source>
        <dbReference type="ARBA" id="ARBA00022619"/>
    </source>
</evidence>
<keyword evidence="10" id="KW-0862">Zinc</keyword>
<keyword evidence="6" id="KW-0686">Riboflavin biosynthesis</keyword>
<dbReference type="InterPro" id="IPR017945">
    <property type="entry name" value="DHBP_synth_RibB-like_a/b_dom"/>
</dbReference>
<comment type="pathway">
    <text evidence="2">Cofactor biosynthesis; riboflavin biosynthesis; 5-amino-6-(D-ribitylamino)uracil from GTP: step 1/4.</text>
</comment>
<comment type="similarity">
    <text evidence="3">In the N-terminal section; belongs to the DHBP synthase family.</text>
</comment>
<evidence type="ECO:0000259" key="13">
    <source>
        <dbReference type="Pfam" id="PF00925"/>
    </source>
</evidence>
<dbReference type="GO" id="GO:0005829">
    <property type="term" value="C:cytosol"/>
    <property type="evidence" value="ECO:0007669"/>
    <property type="project" value="TreeGrafter"/>
</dbReference>
<comment type="cofactor">
    <cofactor evidence="1">
        <name>Zn(2+)</name>
        <dbReference type="ChEBI" id="CHEBI:29105"/>
    </cofactor>
</comment>
<dbReference type="PANTHER" id="PTHR21327">
    <property type="entry name" value="GTP CYCLOHYDROLASE II-RELATED"/>
    <property type="match status" value="1"/>
</dbReference>
<dbReference type="PANTHER" id="PTHR21327:SF29">
    <property type="entry name" value="GTP CYCLOHYDROLASE-2"/>
    <property type="match status" value="1"/>
</dbReference>
<dbReference type="GO" id="GO:0003935">
    <property type="term" value="F:GTP cyclohydrolase II activity"/>
    <property type="evidence" value="ECO:0007669"/>
    <property type="project" value="UniProtKB-EC"/>
</dbReference>
<dbReference type="CDD" id="cd00641">
    <property type="entry name" value="GTP_cyclohydro2"/>
    <property type="match status" value="1"/>
</dbReference>
<dbReference type="AlphaFoldDB" id="A0A6L2P5H3"/>
<dbReference type="InterPro" id="IPR036144">
    <property type="entry name" value="RibA-like_sf"/>
</dbReference>
<sequence length="666" mass="73913">KLEEKQLEEEQASKAQNWKLPICYDDDYDEESSRSLGDNIISELPSYSAVTPSEPIDSLSMRDEHLNIISATESDEFIKCCVENLIPNPSESEGENECDVPVVFTTFSNVLFDDDYDFDSGDDHDDDSLYYENIEYVEASPHDSEFVSLEVEKIVIPEDEEIEDDNLHEKLLKVDLLIAKIEAFKDNPTPYSEFLTKSSSTSPKSVLEETTTFHNSLPEFENLCFDLEEISSGSTTTQSDISLPEYDSFIFDLSNDQCPPTDRSVFTHKEFDDEPAHIISPPEYDCFHFRDLPNSGGLISSLNSGIRENLSSTTCVNLPEKSPDLLSHQGLEAFQPSAECPMIINGKNIPLLDVPLFHFYPLDQLKYGGIRLNLLLMSPENEHNSAAPSFTVTVDAIDTSAGVSSSDRAKTILALASPTSGPGSFRRPGHVFPLKYWNGEVLRRAGHTEASVVLVKLAGLDPVSVLSTIVNSEDGSIAPLNKLRNLALDHGIPLVLIADLIRVHSECLTGDIFGSGRCDCGNQLTMAMQIIKESGRGALIYLRGHEGRGIGLGHKLRAYNLQDLGHDTVETNLELGFAPDSREYGIGAQMLRDIEVQTMRLMTNNPKKFTGLKGYGLAIVERVPVMTPITNENRRYLETKRTKMGHIYGFDIPGALDFKDVPNIDL</sequence>
<feature type="domain" description="GTP cyclohydrolase II" evidence="13">
    <location>
        <begin position="486"/>
        <end position="624"/>
    </location>
</feature>
<evidence type="ECO:0000256" key="1">
    <source>
        <dbReference type="ARBA" id="ARBA00001947"/>
    </source>
</evidence>
<evidence type="ECO:0000256" key="12">
    <source>
        <dbReference type="ARBA" id="ARBA00049295"/>
    </source>
</evidence>
<evidence type="ECO:0000313" key="14">
    <source>
        <dbReference type="EMBL" id="GEU92542.1"/>
    </source>
</evidence>
<evidence type="ECO:0000256" key="3">
    <source>
        <dbReference type="ARBA" id="ARBA00005520"/>
    </source>
</evidence>
<dbReference type="SUPFAM" id="SSF142695">
    <property type="entry name" value="RibA-like"/>
    <property type="match status" value="1"/>
</dbReference>
<keyword evidence="11" id="KW-0342">GTP-binding</keyword>
<evidence type="ECO:0000256" key="10">
    <source>
        <dbReference type="ARBA" id="ARBA00022833"/>
    </source>
</evidence>
<dbReference type="InterPro" id="IPR000926">
    <property type="entry name" value="RibA"/>
</dbReference>
<dbReference type="FunFam" id="3.40.50.10990:FF:000001">
    <property type="entry name" value="Riboflavin biosynthesis protein RibBA"/>
    <property type="match status" value="1"/>
</dbReference>